<feature type="compositionally biased region" description="Basic and acidic residues" evidence="2">
    <location>
        <begin position="1"/>
        <end position="12"/>
    </location>
</feature>
<dbReference type="Pfam" id="PF13411">
    <property type="entry name" value="MerR_1"/>
    <property type="match status" value="1"/>
</dbReference>
<keyword evidence="5" id="KW-0238">DNA-binding</keyword>
<dbReference type="GO" id="GO:0003677">
    <property type="term" value="F:DNA binding"/>
    <property type="evidence" value="ECO:0007669"/>
    <property type="project" value="UniProtKB-KW"/>
</dbReference>
<proteinExistence type="predicted"/>
<evidence type="ECO:0000256" key="1">
    <source>
        <dbReference type="SAM" id="Coils"/>
    </source>
</evidence>
<dbReference type="InterPro" id="IPR025052">
    <property type="entry name" value="DUF3967"/>
</dbReference>
<keyword evidence="6" id="KW-1185">Reference proteome</keyword>
<feature type="coiled-coil region" evidence="1">
    <location>
        <begin position="121"/>
        <end position="151"/>
    </location>
</feature>
<dbReference type="GeneID" id="93710252"/>
<feature type="region of interest" description="Disordered" evidence="2">
    <location>
        <begin position="1"/>
        <end position="24"/>
    </location>
</feature>
<dbReference type="Gene3D" id="1.10.1660.10">
    <property type="match status" value="1"/>
</dbReference>
<dbReference type="RefSeq" id="WP_061804497.1">
    <property type="nucleotide sequence ID" value="NZ_FOXX01000003.1"/>
</dbReference>
<dbReference type="Proteomes" id="UP000182762">
    <property type="component" value="Unassembled WGS sequence"/>
</dbReference>
<protein>
    <submittedName>
        <fullName evidence="5">DNA-binding transcriptional regulator, MerR family</fullName>
    </submittedName>
</protein>
<keyword evidence="1" id="KW-0175">Coiled coil</keyword>
<accession>A0A1I5YTI1</accession>
<evidence type="ECO:0000313" key="6">
    <source>
        <dbReference type="Proteomes" id="UP000182762"/>
    </source>
</evidence>
<evidence type="ECO:0000259" key="4">
    <source>
        <dbReference type="Pfam" id="PF13411"/>
    </source>
</evidence>
<dbReference type="EMBL" id="FOXX01000003">
    <property type="protein sequence ID" value="SFQ47420.1"/>
    <property type="molecule type" value="Genomic_DNA"/>
</dbReference>
<reference evidence="5 6" key="1">
    <citation type="submission" date="2016-10" db="EMBL/GenBank/DDBJ databases">
        <authorList>
            <person name="Varghese N."/>
            <person name="Submissions S."/>
        </authorList>
    </citation>
    <scope>NUCLEOTIDE SEQUENCE [LARGE SCALE GENOMIC DNA]</scope>
    <source>
        <strain evidence="5 6">DSM 13796</strain>
    </source>
</reference>
<dbReference type="Pfam" id="PF13152">
    <property type="entry name" value="DUF3967"/>
    <property type="match status" value="1"/>
</dbReference>
<name>A0A1I5YTI1_9BACI</name>
<dbReference type="InterPro" id="IPR009061">
    <property type="entry name" value="DNA-bd_dom_put_sf"/>
</dbReference>
<dbReference type="InterPro" id="IPR000551">
    <property type="entry name" value="MerR-type_HTH_dom"/>
</dbReference>
<organism evidence="5 6">
    <name type="scientific">Priestia endophytica DSM 13796</name>
    <dbReference type="NCBI Taxonomy" id="1121089"/>
    <lineage>
        <taxon>Bacteria</taxon>
        <taxon>Bacillati</taxon>
        <taxon>Bacillota</taxon>
        <taxon>Bacilli</taxon>
        <taxon>Bacillales</taxon>
        <taxon>Bacillaceae</taxon>
        <taxon>Priestia</taxon>
    </lineage>
</organism>
<feature type="domain" description="DUF3967" evidence="3">
    <location>
        <begin position="149"/>
        <end position="179"/>
    </location>
</feature>
<feature type="domain" description="HTH merR-type" evidence="4">
    <location>
        <begin position="29"/>
        <end position="97"/>
    </location>
</feature>
<sequence>MKTDNENLRESENPTSDNIDDNSGDIKLTIKEAAQKIDESVHVVRNWMKELKNHIPTLQGENGYHYFDKSSIEQLLLIKKLSREQGYSIKQINHYLSTGDDPLKPARTPEDPVMLELEVIKEHLKRQEEFNQALINRLEKQQEYIQNSLEKRDQQLLDVVKETQQSKSEVAATKKKGFFARLFS</sequence>
<gene>
    <name evidence="5" type="ORF">SAMN02745910_01549</name>
</gene>
<evidence type="ECO:0000313" key="5">
    <source>
        <dbReference type="EMBL" id="SFQ47420.1"/>
    </source>
</evidence>
<comment type="caution">
    <text evidence="5">The sequence shown here is derived from an EMBL/GenBank/DDBJ whole genome shotgun (WGS) entry which is preliminary data.</text>
</comment>
<evidence type="ECO:0000256" key="2">
    <source>
        <dbReference type="SAM" id="MobiDB-lite"/>
    </source>
</evidence>
<evidence type="ECO:0000259" key="3">
    <source>
        <dbReference type="Pfam" id="PF13152"/>
    </source>
</evidence>
<dbReference type="SUPFAM" id="SSF46955">
    <property type="entry name" value="Putative DNA-binding domain"/>
    <property type="match status" value="1"/>
</dbReference>